<keyword evidence="11" id="KW-1185">Reference proteome</keyword>
<dbReference type="Pfam" id="PF01850">
    <property type="entry name" value="PIN"/>
    <property type="match status" value="1"/>
</dbReference>
<evidence type="ECO:0000256" key="2">
    <source>
        <dbReference type="ARBA" id="ARBA00022649"/>
    </source>
</evidence>
<feature type="binding site" evidence="8">
    <location>
        <position position="11"/>
    </location>
    <ligand>
        <name>Mg(2+)</name>
        <dbReference type="ChEBI" id="CHEBI:18420"/>
    </ligand>
</feature>
<evidence type="ECO:0000259" key="9">
    <source>
        <dbReference type="Pfam" id="PF01850"/>
    </source>
</evidence>
<proteinExistence type="inferred from homology"/>
<evidence type="ECO:0000256" key="6">
    <source>
        <dbReference type="ARBA" id="ARBA00022842"/>
    </source>
</evidence>
<accession>A0ABS4DFR6</accession>
<dbReference type="EC" id="3.1.-.-" evidence="8"/>
<dbReference type="InterPro" id="IPR029060">
    <property type="entry name" value="PIN-like_dom_sf"/>
</dbReference>
<evidence type="ECO:0000256" key="4">
    <source>
        <dbReference type="ARBA" id="ARBA00022723"/>
    </source>
</evidence>
<evidence type="ECO:0000256" key="3">
    <source>
        <dbReference type="ARBA" id="ARBA00022722"/>
    </source>
</evidence>
<evidence type="ECO:0000256" key="8">
    <source>
        <dbReference type="HAMAP-Rule" id="MF_00265"/>
    </source>
</evidence>
<dbReference type="RefSeq" id="WP_135480736.1">
    <property type="nucleotide sequence ID" value="NZ_SIJK02000060.1"/>
</dbReference>
<name>A0ABS4DFR6_9CHLR</name>
<comment type="function">
    <text evidence="8">Toxic component of a toxin-antitoxin (TA) system. An RNase.</text>
</comment>
<dbReference type="Gene3D" id="3.40.50.1010">
    <property type="entry name" value="5'-nuclease"/>
    <property type="match status" value="1"/>
</dbReference>
<evidence type="ECO:0000313" key="10">
    <source>
        <dbReference type="EMBL" id="MBP1468209.1"/>
    </source>
</evidence>
<dbReference type="EMBL" id="SIJK02000060">
    <property type="protein sequence ID" value="MBP1468209.1"/>
    <property type="molecule type" value="Genomic_DNA"/>
</dbReference>
<keyword evidence="5 8" id="KW-0378">Hydrolase</keyword>
<protein>
    <recommendedName>
        <fullName evidence="8">Ribonuclease VapC</fullName>
        <shortName evidence="8">RNase VapC</shortName>
        <ecNumber evidence="8">3.1.-.-</ecNumber>
    </recommendedName>
    <alternativeName>
        <fullName evidence="8">Toxin VapC</fullName>
    </alternativeName>
</protein>
<reference evidence="10 11" key="1">
    <citation type="submission" date="2021-03" db="EMBL/GenBank/DDBJ databases">
        <authorList>
            <person name="Grouzdev D.S."/>
        </authorList>
    </citation>
    <scope>NUCLEOTIDE SEQUENCE [LARGE SCALE GENOMIC DNA]</scope>
    <source>
        <strain evidence="10 11">M50-1</strain>
    </source>
</reference>
<dbReference type="InterPro" id="IPR050556">
    <property type="entry name" value="Type_II_TA_system_RNase"/>
</dbReference>
<dbReference type="SUPFAM" id="SSF88723">
    <property type="entry name" value="PIN domain-like"/>
    <property type="match status" value="1"/>
</dbReference>
<dbReference type="PANTHER" id="PTHR33653">
    <property type="entry name" value="RIBONUCLEASE VAPC2"/>
    <property type="match status" value="1"/>
</dbReference>
<dbReference type="CDD" id="cd18741">
    <property type="entry name" value="PIN_VapC4-5_FitB-like"/>
    <property type="match status" value="1"/>
</dbReference>
<dbReference type="InterPro" id="IPR002716">
    <property type="entry name" value="PIN_dom"/>
</dbReference>
<comment type="similarity">
    <text evidence="7 8">Belongs to the PINc/VapC protein family.</text>
</comment>
<evidence type="ECO:0000256" key="5">
    <source>
        <dbReference type="ARBA" id="ARBA00022801"/>
    </source>
</evidence>
<keyword evidence="4 8" id="KW-0479">Metal-binding</keyword>
<evidence type="ECO:0000256" key="1">
    <source>
        <dbReference type="ARBA" id="ARBA00001946"/>
    </source>
</evidence>
<dbReference type="PANTHER" id="PTHR33653:SF1">
    <property type="entry name" value="RIBONUCLEASE VAPC2"/>
    <property type="match status" value="1"/>
</dbReference>
<keyword evidence="6 8" id="KW-0460">Magnesium</keyword>
<evidence type="ECO:0000313" key="11">
    <source>
        <dbReference type="Proteomes" id="UP001193081"/>
    </source>
</evidence>
<dbReference type="Proteomes" id="UP001193081">
    <property type="component" value="Unassembled WGS sequence"/>
</dbReference>
<keyword evidence="8" id="KW-0800">Toxin</keyword>
<comment type="caution">
    <text evidence="10">The sequence shown here is derived from an EMBL/GenBank/DDBJ whole genome shotgun (WGS) entry which is preliminary data.</text>
</comment>
<keyword evidence="3 8" id="KW-0540">Nuclease</keyword>
<sequence length="128" mass="14045">MTTPLTPVLIDTDVLIDYLRDKQEAVAYVDNLTVPLFLSVINVAELYAGVRDGAERTKLDAFINAFTIVPLDREIGVTGGLYRRDYGKSHGTGLADALIAATARLHSLTLVTLNKKHFPMLTSLIVPY</sequence>
<evidence type="ECO:0000256" key="7">
    <source>
        <dbReference type="ARBA" id="ARBA00038093"/>
    </source>
</evidence>
<feature type="domain" description="PIN" evidence="9">
    <location>
        <begin position="8"/>
        <end position="116"/>
    </location>
</feature>
<gene>
    <name evidence="8" type="primary">vapC</name>
    <name evidence="10" type="ORF">EYB53_021035</name>
</gene>
<organism evidence="10 11">
    <name type="scientific">Candidatus Chloroploca mongolica</name>
    <dbReference type="NCBI Taxonomy" id="2528176"/>
    <lineage>
        <taxon>Bacteria</taxon>
        <taxon>Bacillati</taxon>
        <taxon>Chloroflexota</taxon>
        <taxon>Chloroflexia</taxon>
        <taxon>Chloroflexales</taxon>
        <taxon>Chloroflexineae</taxon>
        <taxon>Oscillochloridaceae</taxon>
        <taxon>Candidatus Chloroploca</taxon>
    </lineage>
</organism>
<feature type="binding site" evidence="8">
    <location>
        <position position="96"/>
    </location>
    <ligand>
        <name>Mg(2+)</name>
        <dbReference type="ChEBI" id="CHEBI:18420"/>
    </ligand>
</feature>
<dbReference type="HAMAP" id="MF_00265">
    <property type="entry name" value="VapC_Nob1"/>
    <property type="match status" value="1"/>
</dbReference>
<comment type="cofactor">
    <cofactor evidence="1 8">
        <name>Mg(2+)</name>
        <dbReference type="ChEBI" id="CHEBI:18420"/>
    </cofactor>
</comment>
<keyword evidence="2 8" id="KW-1277">Toxin-antitoxin system</keyword>
<dbReference type="InterPro" id="IPR022907">
    <property type="entry name" value="VapC_family"/>
</dbReference>